<evidence type="ECO:0000256" key="5">
    <source>
        <dbReference type="ARBA" id="ARBA00023180"/>
    </source>
</evidence>
<evidence type="ECO:0000256" key="3">
    <source>
        <dbReference type="ARBA" id="ARBA00022729"/>
    </source>
</evidence>
<keyword evidence="5" id="KW-0325">Glycoprotein</keyword>
<proteinExistence type="predicted"/>
<feature type="region of interest" description="Disordered" evidence="6">
    <location>
        <begin position="268"/>
        <end position="322"/>
    </location>
</feature>
<comment type="caution">
    <text evidence="8">The sequence shown here is derived from an EMBL/GenBank/DDBJ whole genome shotgun (WGS) entry which is preliminary data.</text>
</comment>
<dbReference type="Pfam" id="PF04592">
    <property type="entry name" value="SelP_N"/>
    <property type="match status" value="1"/>
</dbReference>
<keyword evidence="3" id="KW-0732">Signal</keyword>
<reference evidence="8 9" key="1">
    <citation type="journal article" date="2019" name="Sci. Rep.">
        <title>Orb-weaving spider Araneus ventricosus genome elucidates the spidroin gene catalogue.</title>
        <authorList>
            <person name="Kono N."/>
            <person name="Nakamura H."/>
            <person name="Ohtoshi R."/>
            <person name="Moran D.A.P."/>
            <person name="Shinohara A."/>
            <person name="Yoshida Y."/>
            <person name="Fujiwara M."/>
            <person name="Mori M."/>
            <person name="Tomita M."/>
            <person name="Arakawa K."/>
        </authorList>
    </citation>
    <scope>NUCLEOTIDE SEQUENCE [LARGE SCALE GENOMIC DNA]</scope>
</reference>
<dbReference type="InterPro" id="IPR007671">
    <property type="entry name" value="Selenoprotein-P_N"/>
</dbReference>
<name>A0A4Y2G8W1_ARAVE</name>
<feature type="domain" description="Selenoprotein P N-terminal" evidence="7">
    <location>
        <begin position="30"/>
        <end position="163"/>
    </location>
</feature>
<evidence type="ECO:0000313" key="9">
    <source>
        <dbReference type="Proteomes" id="UP000499080"/>
    </source>
</evidence>
<dbReference type="GO" id="GO:0008430">
    <property type="term" value="F:selenium binding"/>
    <property type="evidence" value="ECO:0007669"/>
    <property type="project" value="InterPro"/>
</dbReference>
<dbReference type="GO" id="GO:0001887">
    <property type="term" value="P:selenium compound metabolic process"/>
    <property type="evidence" value="ECO:0007669"/>
    <property type="project" value="TreeGrafter"/>
</dbReference>
<evidence type="ECO:0000313" key="8">
    <source>
        <dbReference type="EMBL" id="GBM50272.1"/>
    </source>
</evidence>
<keyword evidence="2" id="KW-0964">Secreted</keyword>
<dbReference type="Proteomes" id="UP000499080">
    <property type="component" value="Unassembled WGS sequence"/>
</dbReference>
<evidence type="ECO:0000256" key="1">
    <source>
        <dbReference type="ARBA" id="ARBA00004613"/>
    </source>
</evidence>
<protein>
    <recommendedName>
        <fullName evidence="7">Selenoprotein P N-terminal domain-containing protein</fullName>
    </recommendedName>
</protein>
<gene>
    <name evidence="8" type="ORF">AVEN_228230_1</name>
</gene>
<organism evidence="8 9">
    <name type="scientific">Araneus ventricosus</name>
    <name type="common">Orbweaver spider</name>
    <name type="synonym">Epeira ventricosa</name>
    <dbReference type="NCBI Taxonomy" id="182803"/>
    <lineage>
        <taxon>Eukaryota</taxon>
        <taxon>Metazoa</taxon>
        <taxon>Ecdysozoa</taxon>
        <taxon>Arthropoda</taxon>
        <taxon>Chelicerata</taxon>
        <taxon>Arachnida</taxon>
        <taxon>Araneae</taxon>
        <taxon>Araneomorphae</taxon>
        <taxon>Entelegynae</taxon>
        <taxon>Araneoidea</taxon>
        <taxon>Araneidae</taxon>
        <taxon>Araneus</taxon>
    </lineage>
</organism>
<feature type="region of interest" description="Disordered" evidence="6">
    <location>
        <begin position="188"/>
        <end position="210"/>
    </location>
</feature>
<accession>A0A4Y2G8W1</accession>
<evidence type="ECO:0000256" key="2">
    <source>
        <dbReference type="ARBA" id="ARBA00022525"/>
    </source>
</evidence>
<evidence type="ECO:0000256" key="6">
    <source>
        <dbReference type="SAM" id="MobiDB-lite"/>
    </source>
</evidence>
<dbReference type="EMBL" id="BGPR01001291">
    <property type="protein sequence ID" value="GBM50272.1"/>
    <property type="molecule type" value="Genomic_DNA"/>
</dbReference>
<dbReference type="OrthoDB" id="6134775at2759"/>
<dbReference type="InterPro" id="IPR037941">
    <property type="entry name" value="SeP"/>
</dbReference>
<keyword evidence="9" id="KW-1185">Reference proteome</keyword>
<dbReference type="GO" id="GO:0005576">
    <property type="term" value="C:extracellular region"/>
    <property type="evidence" value="ECO:0007669"/>
    <property type="project" value="UniProtKB-SubCell"/>
</dbReference>
<comment type="subcellular location">
    <subcellularLocation>
        <location evidence="1">Secreted</location>
    </subcellularLocation>
</comment>
<feature type="compositionally biased region" description="Polar residues" evidence="6">
    <location>
        <begin position="268"/>
        <end position="284"/>
    </location>
</feature>
<keyword evidence="4" id="KW-0712">Selenocysteine</keyword>
<sequence length="470" mass="52832">MIVLASFLGCGIGLNHCQFRIAPVNDGYPSLAQASSLESLLKHFRTYGMNDLEFMIVNSNLPHSQAVLHELESRVSFPVYQDTVEKNVWGLMEGGKDDIYVYDRCGRLAYYIPYPLSIMNSDEALVVSAILATYYRSPCGITCDKNNNSSLEDILNAKETTEEDFFATTSTYSEEPAYGVEISVSSYQPEEDNSTLSNETNINENGESVTNNDVLNEVDDFDYPFYNDTSDDFEYNESSKVFKDDFYNSLQNIFFNNETLSIQVEDSNFTSPSSNFTDELPSNSTHDDSLHSNDTQNHHHHPHDHEPAVFAKPSVKPPKRKSDRCIEADVSVCKNWSKKRLIRAHNCCSVSEELRDAQMCRNFGKKRCKKLRTILKCCIKTAFIENPTTVPANESDSVTVEESITTTTKSNNIEDVVQDAIATTNYDVVCCKDHPEGKLCRVVESPPCGEGEYISENVNLSEDTNSNPTM</sequence>
<dbReference type="PANTHER" id="PTHR10105">
    <property type="entry name" value="SELENOPROTEIN P"/>
    <property type="match status" value="1"/>
</dbReference>
<dbReference type="PANTHER" id="PTHR10105:SF2">
    <property type="entry name" value="AGAP003297-PA"/>
    <property type="match status" value="1"/>
</dbReference>
<evidence type="ECO:0000256" key="4">
    <source>
        <dbReference type="ARBA" id="ARBA00022933"/>
    </source>
</evidence>
<evidence type="ECO:0000259" key="7">
    <source>
        <dbReference type="Pfam" id="PF04592"/>
    </source>
</evidence>
<dbReference type="AlphaFoldDB" id="A0A4Y2G8W1"/>